<dbReference type="CDD" id="cd18809">
    <property type="entry name" value="SF1_C_RecD"/>
    <property type="match status" value="1"/>
</dbReference>
<name>A0A838CTS0_9BACI</name>
<dbReference type="InterPro" id="IPR006345">
    <property type="entry name" value="RecD2"/>
</dbReference>
<evidence type="ECO:0000259" key="4">
    <source>
        <dbReference type="SMART" id="SM00382"/>
    </source>
</evidence>
<sequence>MEKLLDIYTNFNNPMSPYVICEVQIQETNINTEGDSIRVILNIAPPEKQTHVYKFFGSVQVNRKYGVNLKCDMYIRNIPIDSTNVVDFLSSGLFHGVRRKRAEKIVETLGEDCLIQIVNAPEVLREVKGIPEKTVLSIQDTIIRNLGMQSIITKLYEWNISLKRAQNIYKLFGDASVQKITENPYVLANNISGIGFQKADEIADKLKIRGEDGRRIKGAIEYCLHQIYERYGSTFAKRDYVIKVASQILYNQDTVHYSLDIIEENLNELVNKDVHNIDGFITEIGQVRQMDNRIYLEKYYRYEKDIAEKLSLLHHHGEELAIESVEDLIKRYNRMKEDLSFQLSEEQDKSVLLSMLSHVVVITGGPGTGKSTIIESILMLYDLILDFEDFDDFKRKVILLAPTGRAAKRMKEVTGISANTIHHFINSQSPDILEKSSRLFIIDEMSMMDIRTMNQFMDKVKKNDRIILVGDKEQLPPINAGNVFEDIIISNVFPTVELTRVFRQSQQSAINELASTIRNGSISNKVIKTSQDVKWLDRSRNEIVSTIYTEILSRLSQNIPFDDIQIIAPSHKGGQGITFINKAIQESLVDQKIPSDKDFIPTGFCNNLYNFYIGDRVVQLKNNNDKEVLNGELGRIVGVETPVERVEINNETNEEEIVLGPQTLVVLFNEKEISYFEEEMDELALAYCFSVHKSQGSEFPHVMLPISGAHRVMMNRNLLYTAITRAKKELTIIGELEVFMRGIEEKSKPRYTFLKELLI</sequence>
<keyword evidence="1" id="KW-0547">Nucleotide-binding</keyword>
<dbReference type="GO" id="GO:0005524">
    <property type="term" value="F:ATP binding"/>
    <property type="evidence" value="ECO:0007669"/>
    <property type="project" value="UniProtKB-KW"/>
</dbReference>
<organism evidence="5 6">
    <name type="scientific">Halobacillus locisalis</name>
    <dbReference type="NCBI Taxonomy" id="220753"/>
    <lineage>
        <taxon>Bacteria</taxon>
        <taxon>Bacillati</taxon>
        <taxon>Bacillota</taxon>
        <taxon>Bacilli</taxon>
        <taxon>Bacillales</taxon>
        <taxon>Bacillaceae</taxon>
        <taxon>Halobacillus</taxon>
    </lineage>
</organism>
<dbReference type="GO" id="GO:0006310">
    <property type="term" value="P:DNA recombination"/>
    <property type="evidence" value="ECO:0007669"/>
    <property type="project" value="InterPro"/>
</dbReference>
<keyword evidence="5" id="KW-0347">Helicase</keyword>
<dbReference type="Pfam" id="PF14490">
    <property type="entry name" value="HHH_RecD2"/>
    <property type="match status" value="1"/>
</dbReference>
<evidence type="ECO:0000256" key="3">
    <source>
        <dbReference type="SAM" id="Coils"/>
    </source>
</evidence>
<dbReference type="GO" id="GO:0009338">
    <property type="term" value="C:exodeoxyribonuclease V complex"/>
    <property type="evidence" value="ECO:0007669"/>
    <property type="project" value="TreeGrafter"/>
</dbReference>
<comment type="caution">
    <text evidence="5">The sequence shown here is derived from an EMBL/GenBank/DDBJ whole genome shotgun (WGS) entry which is preliminary data.</text>
</comment>
<reference evidence="5 6" key="1">
    <citation type="journal article" date="2004" name="Extremophiles">
        <title>Halobacillus locisalis sp. nov., a halophilic bacterium isolated from a marine solar saltern of the Yellow Sea in Korea.</title>
        <authorList>
            <person name="Yoon J.H."/>
            <person name="Kang K.H."/>
            <person name="Oh T.K."/>
            <person name="Park Y.H."/>
        </authorList>
    </citation>
    <scope>NUCLEOTIDE SEQUENCE [LARGE SCALE GENOMIC DNA]</scope>
    <source>
        <strain evidence="5 6">KCTC 3788</strain>
    </source>
</reference>
<dbReference type="InterPro" id="IPR050534">
    <property type="entry name" value="Coronavir_polyprotein_1ab"/>
</dbReference>
<dbReference type="Gene3D" id="1.10.10.2220">
    <property type="match status" value="1"/>
</dbReference>
<dbReference type="Proteomes" id="UP000571017">
    <property type="component" value="Unassembled WGS sequence"/>
</dbReference>
<dbReference type="Pfam" id="PF13538">
    <property type="entry name" value="UvrD_C_2"/>
    <property type="match status" value="1"/>
</dbReference>
<dbReference type="CDD" id="cd17933">
    <property type="entry name" value="DEXSc_RecD-like"/>
    <property type="match status" value="1"/>
</dbReference>
<feature type="coiled-coil region" evidence="3">
    <location>
        <begin position="322"/>
        <end position="349"/>
    </location>
</feature>
<dbReference type="SUPFAM" id="SSF52540">
    <property type="entry name" value="P-loop containing nucleoside triphosphate hydrolases"/>
    <property type="match status" value="2"/>
</dbReference>
<dbReference type="Gene3D" id="2.30.30.940">
    <property type="match status" value="1"/>
</dbReference>
<dbReference type="RefSeq" id="WP_181472397.1">
    <property type="nucleotide sequence ID" value="NZ_JACEFG010000002.1"/>
</dbReference>
<evidence type="ECO:0000313" key="6">
    <source>
        <dbReference type="Proteomes" id="UP000571017"/>
    </source>
</evidence>
<dbReference type="AlphaFoldDB" id="A0A838CTS0"/>
<dbReference type="PANTHER" id="PTHR43788:SF6">
    <property type="entry name" value="DNA HELICASE B"/>
    <property type="match status" value="1"/>
</dbReference>
<dbReference type="GO" id="GO:0003677">
    <property type="term" value="F:DNA binding"/>
    <property type="evidence" value="ECO:0007669"/>
    <property type="project" value="InterPro"/>
</dbReference>
<accession>A0A838CTS0</accession>
<keyword evidence="3" id="KW-0175">Coiled coil</keyword>
<feature type="domain" description="AAA+ ATPase" evidence="4">
    <location>
        <begin position="356"/>
        <end position="493"/>
    </location>
</feature>
<dbReference type="Gene3D" id="3.40.50.300">
    <property type="entry name" value="P-loop containing nucleotide triphosphate hydrolases"/>
    <property type="match status" value="2"/>
</dbReference>
<dbReference type="PANTHER" id="PTHR43788">
    <property type="entry name" value="DNA2/NAM7 HELICASE FAMILY MEMBER"/>
    <property type="match status" value="1"/>
</dbReference>
<keyword evidence="6" id="KW-1185">Reference proteome</keyword>
<dbReference type="InterPro" id="IPR003593">
    <property type="entry name" value="AAA+_ATPase"/>
</dbReference>
<keyword evidence="5" id="KW-0378">Hydrolase</keyword>
<gene>
    <name evidence="5" type="ORF">H0266_10790</name>
</gene>
<evidence type="ECO:0000313" key="5">
    <source>
        <dbReference type="EMBL" id="MBA2175380.1"/>
    </source>
</evidence>
<evidence type="ECO:0000256" key="2">
    <source>
        <dbReference type="ARBA" id="ARBA00022840"/>
    </source>
</evidence>
<dbReference type="EMBL" id="JACEFG010000002">
    <property type="protein sequence ID" value="MBA2175380.1"/>
    <property type="molecule type" value="Genomic_DNA"/>
</dbReference>
<dbReference type="GO" id="GO:0017116">
    <property type="term" value="F:single-stranded DNA helicase activity"/>
    <property type="evidence" value="ECO:0007669"/>
    <property type="project" value="TreeGrafter"/>
</dbReference>
<dbReference type="InterPro" id="IPR027417">
    <property type="entry name" value="P-loop_NTPase"/>
</dbReference>
<dbReference type="InterPro" id="IPR027785">
    <property type="entry name" value="UvrD-like_helicase_C"/>
</dbReference>
<protein>
    <submittedName>
        <fullName evidence="5">ATP-dependent RecD-like DNA helicase</fullName>
    </submittedName>
</protein>
<evidence type="ECO:0000256" key="1">
    <source>
        <dbReference type="ARBA" id="ARBA00022741"/>
    </source>
</evidence>
<dbReference type="SMART" id="SM00382">
    <property type="entry name" value="AAA"/>
    <property type="match status" value="1"/>
</dbReference>
<dbReference type="InterPro" id="IPR029493">
    <property type="entry name" value="RecD2-like_HHH"/>
</dbReference>
<proteinExistence type="predicted"/>
<dbReference type="GO" id="GO:0043139">
    <property type="term" value="F:5'-3' DNA helicase activity"/>
    <property type="evidence" value="ECO:0007669"/>
    <property type="project" value="InterPro"/>
</dbReference>
<dbReference type="Pfam" id="PF13604">
    <property type="entry name" value="AAA_30"/>
    <property type="match status" value="1"/>
</dbReference>
<dbReference type="NCBIfam" id="TIGR01448">
    <property type="entry name" value="recD_rel"/>
    <property type="match status" value="1"/>
</dbReference>
<keyword evidence="2" id="KW-0067">ATP-binding</keyword>